<dbReference type="HOGENOM" id="CLU_3368594_0_0_1"/>
<keyword evidence="2" id="KW-1185">Reference proteome</keyword>
<organism evidence="1 2">
    <name type="scientific">Glarea lozoyensis (strain ATCC 74030 / MF5533)</name>
    <dbReference type="NCBI Taxonomy" id="1104152"/>
    <lineage>
        <taxon>Eukaryota</taxon>
        <taxon>Fungi</taxon>
        <taxon>Dikarya</taxon>
        <taxon>Ascomycota</taxon>
        <taxon>Pezizomycotina</taxon>
        <taxon>Leotiomycetes</taxon>
        <taxon>Helotiales</taxon>
        <taxon>Helotiaceae</taxon>
        <taxon>Glarea</taxon>
    </lineage>
</organism>
<accession>H0EKU4</accession>
<evidence type="ECO:0000313" key="1">
    <source>
        <dbReference type="EMBL" id="EHL00787.1"/>
    </source>
</evidence>
<dbReference type="InParanoid" id="H0EKU4"/>
<name>H0EKU4_GLAL7</name>
<dbReference type="Proteomes" id="UP000005446">
    <property type="component" value="Unassembled WGS sequence"/>
</dbReference>
<dbReference type="EMBL" id="AGUE01000073">
    <property type="protein sequence ID" value="EHL00787.1"/>
    <property type="molecule type" value="Genomic_DNA"/>
</dbReference>
<dbReference type="AlphaFoldDB" id="H0EKU4"/>
<comment type="caution">
    <text evidence="1">The sequence shown here is derived from an EMBL/GenBank/DDBJ whole genome shotgun (WGS) entry which is preliminary data.</text>
</comment>
<protein>
    <submittedName>
        <fullName evidence="1">Uncharacterized protein</fullName>
    </submittedName>
</protein>
<evidence type="ECO:0000313" key="2">
    <source>
        <dbReference type="Proteomes" id="UP000005446"/>
    </source>
</evidence>
<gene>
    <name evidence="1" type="ORF">M7I_3176</name>
</gene>
<reference evidence="1 2" key="1">
    <citation type="journal article" date="2012" name="Eukaryot. Cell">
        <title>Genome sequence of the fungus Glarea lozoyensis: the first genome sequence of a species from the Helotiaceae family.</title>
        <authorList>
            <person name="Youssar L."/>
            <person name="Gruening B.A."/>
            <person name="Erxleben A."/>
            <person name="Guenther S."/>
            <person name="Huettel W."/>
        </authorList>
    </citation>
    <scope>NUCLEOTIDE SEQUENCE [LARGE SCALE GENOMIC DNA]</scope>
    <source>
        <strain evidence="2">ATCC 74030 / MF5533</strain>
    </source>
</reference>
<sequence length="35" mass="4013">MLFCNRECQTPVRIVSNTPISRKIDVQSIEVHGLK</sequence>
<proteinExistence type="predicted"/>